<keyword evidence="5" id="KW-1185">Reference proteome</keyword>
<dbReference type="EMBL" id="QNRI01000008">
    <property type="protein sequence ID" value="RBO95437.1"/>
    <property type="molecule type" value="Genomic_DNA"/>
</dbReference>
<dbReference type="Pfam" id="PF18576">
    <property type="entry name" value="HTH_52"/>
    <property type="match status" value="1"/>
</dbReference>
<dbReference type="InterPro" id="IPR054515">
    <property type="entry name" value="YgxA-like_substrate-bd"/>
</dbReference>
<dbReference type="InterPro" id="IPR041143">
    <property type="entry name" value="YgxA_HTH"/>
</dbReference>
<reference evidence="4 5" key="1">
    <citation type="submission" date="2018-06" db="EMBL/GenBank/DDBJ databases">
        <title>Genomic Encyclopedia of Type Strains, Phase IV (KMG-IV): sequencing the most valuable type-strain genomes for metagenomic binning, comparative biology and taxonomic classification.</title>
        <authorList>
            <person name="Goeker M."/>
        </authorList>
    </citation>
    <scope>NUCLEOTIDE SEQUENCE [LARGE SCALE GENOMIC DNA]</scope>
    <source>
        <strain evidence="4 5">DSM 15140</strain>
    </source>
</reference>
<keyword evidence="4" id="KW-0808">Transferase</keyword>
<proteinExistence type="predicted"/>
<dbReference type="InterPro" id="IPR036388">
    <property type="entry name" value="WH-like_DNA-bd_sf"/>
</dbReference>
<dbReference type="RefSeq" id="WP_113869474.1">
    <property type="nucleotide sequence ID" value="NZ_BAABQN010000015.1"/>
</dbReference>
<feature type="domain" description="YgxA-like substrate binding" evidence="3">
    <location>
        <begin position="120"/>
        <end position="217"/>
    </location>
</feature>
<dbReference type="InterPro" id="IPR043519">
    <property type="entry name" value="NT_sf"/>
</dbReference>
<evidence type="ECO:0000259" key="2">
    <source>
        <dbReference type="Pfam" id="PF18576"/>
    </source>
</evidence>
<protein>
    <submittedName>
        <fullName evidence="4">Nucleotidyltransferase-like protein</fullName>
    </submittedName>
</protein>
<accession>A0A366DZG5</accession>
<dbReference type="InterPro" id="IPR029348">
    <property type="entry name" value="NTF-like"/>
</dbReference>
<dbReference type="Proteomes" id="UP000252254">
    <property type="component" value="Unassembled WGS sequence"/>
</dbReference>
<evidence type="ECO:0000313" key="4">
    <source>
        <dbReference type="EMBL" id="RBO95437.1"/>
    </source>
</evidence>
<evidence type="ECO:0000313" key="5">
    <source>
        <dbReference type="Proteomes" id="UP000252254"/>
    </source>
</evidence>
<feature type="domain" description="YgxA-like helix-turn-helix" evidence="2">
    <location>
        <begin position="224"/>
        <end position="284"/>
    </location>
</feature>
<dbReference type="Pfam" id="PF14540">
    <property type="entry name" value="NTF-like"/>
    <property type="match status" value="1"/>
</dbReference>
<dbReference type="Gene3D" id="3.30.460.10">
    <property type="entry name" value="Beta Polymerase, domain 2"/>
    <property type="match status" value="1"/>
</dbReference>
<sequence length="286" mass="33446">MEDVLRPIYQERASHAHTLGVLLYEKKKQVSPVTDNFDVILLIVVSEATEPWYVKHYQFGDKTAAMHIVDTQLLQHWIDTSSYRRVIEWISNGKILFDRNEYMAKLRAELEDFPYDKRDLKLAIEFAKLTRNYSEAKALFLSNHSFDAYSKVLSSLHSLGRLSIIEQGYHPEVIVWHQIKRIDPEVHKLYEELIQSDESVEKRVELMLIAIDFSLGKRAKTAAKHLLDVMRTEAWSFGDLKVHPAISLYELDLSTMIDYLITKDLIEVEHAETKGKAIFHRKYRLK</sequence>
<dbReference type="Gene3D" id="1.10.10.10">
    <property type="entry name" value="Winged helix-like DNA-binding domain superfamily/Winged helix DNA-binding domain"/>
    <property type="match status" value="1"/>
</dbReference>
<dbReference type="AlphaFoldDB" id="A0A366DZG5"/>
<evidence type="ECO:0000259" key="1">
    <source>
        <dbReference type="Pfam" id="PF14540"/>
    </source>
</evidence>
<dbReference type="STRING" id="200904.GCA_900168775_02923"/>
<dbReference type="Gene3D" id="1.20.120.330">
    <property type="entry name" value="Nucleotidyltransferases domain 2"/>
    <property type="match status" value="1"/>
</dbReference>
<evidence type="ECO:0000259" key="3">
    <source>
        <dbReference type="Pfam" id="PF22339"/>
    </source>
</evidence>
<dbReference type="Pfam" id="PF22339">
    <property type="entry name" value="YgxA-like_sub_bind"/>
    <property type="match status" value="1"/>
</dbReference>
<dbReference type="GO" id="GO:0016740">
    <property type="term" value="F:transferase activity"/>
    <property type="evidence" value="ECO:0007669"/>
    <property type="project" value="UniProtKB-KW"/>
</dbReference>
<gene>
    <name evidence="4" type="ORF">DES48_108150</name>
</gene>
<organism evidence="4 5">
    <name type="scientific">Paraliobacillus ryukyuensis</name>
    <dbReference type="NCBI Taxonomy" id="200904"/>
    <lineage>
        <taxon>Bacteria</taxon>
        <taxon>Bacillati</taxon>
        <taxon>Bacillota</taxon>
        <taxon>Bacilli</taxon>
        <taxon>Bacillales</taxon>
        <taxon>Bacillaceae</taxon>
        <taxon>Paraliobacillus</taxon>
    </lineage>
</organism>
<comment type="caution">
    <text evidence="4">The sequence shown here is derived from an EMBL/GenBank/DDBJ whole genome shotgun (WGS) entry which is preliminary data.</text>
</comment>
<dbReference type="OrthoDB" id="2350973at2"/>
<feature type="domain" description="Nucleotidyltransferase-like" evidence="1">
    <location>
        <begin position="1"/>
        <end position="118"/>
    </location>
</feature>
<name>A0A366DZG5_9BACI</name>